<proteinExistence type="predicted"/>
<dbReference type="Proteomes" id="UP001470230">
    <property type="component" value="Unassembled WGS sequence"/>
</dbReference>
<gene>
    <name evidence="1" type="ORF">M9Y10_009352</name>
</gene>
<evidence type="ECO:0000313" key="1">
    <source>
        <dbReference type="EMBL" id="KAK8866390.1"/>
    </source>
</evidence>
<organism evidence="1 2">
    <name type="scientific">Tritrichomonas musculus</name>
    <dbReference type="NCBI Taxonomy" id="1915356"/>
    <lineage>
        <taxon>Eukaryota</taxon>
        <taxon>Metamonada</taxon>
        <taxon>Parabasalia</taxon>
        <taxon>Tritrichomonadida</taxon>
        <taxon>Tritrichomonadidae</taxon>
        <taxon>Tritrichomonas</taxon>
    </lineage>
</organism>
<comment type="caution">
    <text evidence="1">The sequence shown here is derived from an EMBL/GenBank/DDBJ whole genome shotgun (WGS) entry which is preliminary data.</text>
</comment>
<reference evidence="1 2" key="1">
    <citation type="submission" date="2024-04" db="EMBL/GenBank/DDBJ databases">
        <title>Tritrichomonas musculus Genome.</title>
        <authorList>
            <person name="Alves-Ferreira E."/>
            <person name="Grigg M."/>
            <person name="Lorenzi H."/>
            <person name="Galac M."/>
        </authorList>
    </citation>
    <scope>NUCLEOTIDE SEQUENCE [LARGE SCALE GENOMIC DNA]</scope>
    <source>
        <strain evidence="1 2">EAF2021</strain>
    </source>
</reference>
<evidence type="ECO:0000313" key="2">
    <source>
        <dbReference type="Proteomes" id="UP001470230"/>
    </source>
</evidence>
<sequence>MEIEKEGVYYNASRNLCAKINVVNNTTTRNEIHLNKPLEFWHTAAIEAIKKEVPNDTKVDNILTHNSYCKGEHVPIDKLVKHGDVIEIFNTFQHKGSYLISFRLNGKEQTVKRNQFLDDIIKDKEGVFNVVVGIQKTHSISKRRCFIFISLSRKQTKPSYRQ</sequence>
<keyword evidence="2" id="KW-1185">Reference proteome</keyword>
<accession>A0ABR2IN25</accession>
<protein>
    <submittedName>
        <fullName evidence="1">Uncharacterized protein</fullName>
    </submittedName>
</protein>
<name>A0ABR2IN25_9EUKA</name>
<dbReference type="EMBL" id="JAPFFF010000015">
    <property type="protein sequence ID" value="KAK8866390.1"/>
    <property type="molecule type" value="Genomic_DNA"/>
</dbReference>